<dbReference type="GO" id="GO:0008782">
    <property type="term" value="F:adenosylhomocysteine nucleosidase activity"/>
    <property type="evidence" value="ECO:0007669"/>
    <property type="project" value="UniProtKB-EC"/>
</dbReference>
<dbReference type="AlphaFoldDB" id="A0A152A4L2"/>
<dbReference type="GO" id="GO:0008930">
    <property type="term" value="F:methylthioadenosine nucleosidase activity"/>
    <property type="evidence" value="ECO:0007669"/>
    <property type="project" value="InterPro"/>
</dbReference>
<evidence type="ECO:0000313" key="7">
    <source>
        <dbReference type="EMBL" id="KYR01178.1"/>
    </source>
</evidence>
<organism evidence="7 8">
    <name type="scientific">Tieghemostelium lacteum</name>
    <name type="common">Slime mold</name>
    <name type="synonym">Dictyostelium lacteum</name>
    <dbReference type="NCBI Taxonomy" id="361077"/>
    <lineage>
        <taxon>Eukaryota</taxon>
        <taxon>Amoebozoa</taxon>
        <taxon>Evosea</taxon>
        <taxon>Eumycetozoa</taxon>
        <taxon>Dictyostelia</taxon>
        <taxon>Dictyosteliales</taxon>
        <taxon>Raperosteliaceae</taxon>
        <taxon>Tieghemostelium</taxon>
    </lineage>
</organism>
<protein>
    <recommendedName>
        <fullName evidence="2">adenosylhomocysteine nucleosidase</fullName>
        <ecNumber evidence="2">3.2.2.9</ecNumber>
    </recommendedName>
</protein>
<evidence type="ECO:0000313" key="8">
    <source>
        <dbReference type="Proteomes" id="UP000076078"/>
    </source>
</evidence>
<evidence type="ECO:0000256" key="2">
    <source>
        <dbReference type="ARBA" id="ARBA00011974"/>
    </source>
</evidence>
<reference evidence="7 8" key="1">
    <citation type="submission" date="2015-12" db="EMBL/GenBank/DDBJ databases">
        <title>Dictyostelia acquired genes for synthesis and detection of signals that induce cell-type specialization by lateral gene transfer from prokaryotes.</title>
        <authorList>
            <person name="Gloeckner G."/>
            <person name="Schaap P."/>
        </authorList>
    </citation>
    <scope>NUCLEOTIDE SEQUENCE [LARGE SCALE GENOMIC DNA]</scope>
    <source>
        <strain evidence="7 8">TK</strain>
    </source>
</reference>
<dbReference type="NCBIfam" id="TIGR01704">
    <property type="entry name" value="MTA_SAH-Nsdase"/>
    <property type="match status" value="1"/>
</dbReference>
<dbReference type="OMA" id="DQFVHSK"/>
<dbReference type="InterPro" id="IPR035994">
    <property type="entry name" value="Nucleoside_phosphorylase_sf"/>
</dbReference>
<dbReference type="InterPro" id="IPR000845">
    <property type="entry name" value="Nucleoside_phosphorylase_d"/>
</dbReference>
<proteinExistence type="predicted"/>
<dbReference type="Pfam" id="PF01048">
    <property type="entry name" value="PNP_UDP_1"/>
    <property type="match status" value="1"/>
</dbReference>
<dbReference type="GO" id="GO:0009164">
    <property type="term" value="P:nucleoside catabolic process"/>
    <property type="evidence" value="ECO:0007669"/>
    <property type="project" value="InterPro"/>
</dbReference>
<dbReference type="NCBIfam" id="NF004079">
    <property type="entry name" value="PRK05584.1"/>
    <property type="match status" value="1"/>
</dbReference>
<evidence type="ECO:0000256" key="4">
    <source>
        <dbReference type="ARBA" id="ARBA00022801"/>
    </source>
</evidence>
<evidence type="ECO:0000256" key="5">
    <source>
        <dbReference type="ARBA" id="ARBA00023167"/>
    </source>
</evidence>
<sequence length="258" mass="28477">MTEEGKFKIGIMGAMNEEVKSIRENFTDITTETFGKREYTTGKLQGIDTVLVFSRWGKVAAASTVTTLLHHYKVNCLIFIGVAGALSQDLNVGDIVISDQLFQHDMDARPLCEKHQIPLTNDRLFKSNETLVQNATKSAALFIASINQTLSAITREKFSIIAPKVVTGKIATGDTFIHQSSQKLALKNDMPDTLAVEMEGAAVAQICHDYDIPFVVLRTISDKADHSAAIDFQAFISEVIPKYASGIVNEMYKQMKLN</sequence>
<dbReference type="EMBL" id="LODT01000011">
    <property type="protein sequence ID" value="KYR01178.1"/>
    <property type="molecule type" value="Genomic_DNA"/>
</dbReference>
<name>A0A152A4L2_TIELA</name>
<dbReference type="InterPro" id="IPR010049">
    <property type="entry name" value="MTA_SAH_Nsdase"/>
</dbReference>
<dbReference type="Gene3D" id="3.40.50.1580">
    <property type="entry name" value="Nucleoside phosphorylase domain"/>
    <property type="match status" value="1"/>
</dbReference>
<evidence type="ECO:0000256" key="1">
    <source>
        <dbReference type="ARBA" id="ARBA00004945"/>
    </source>
</evidence>
<dbReference type="GO" id="GO:0005829">
    <property type="term" value="C:cytosol"/>
    <property type="evidence" value="ECO:0007669"/>
    <property type="project" value="TreeGrafter"/>
</dbReference>
<keyword evidence="3" id="KW-0028">Amino-acid biosynthesis</keyword>
<dbReference type="CDD" id="cd09008">
    <property type="entry name" value="MTAN"/>
    <property type="match status" value="1"/>
</dbReference>
<dbReference type="Proteomes" id="UP000076078">
    <property type="component" value="Unassembled WGS sequence"/>
</dbReference>
<dbReference type="GO" id="GO:0019284">
    <property type="term" value="P:L-methionine salvage from S-adenosylmethionine"/>
    <property type="evidence" value="ECO:0007669"/>
    <property type="project" value="TreeGrafter"/>
</dbReference>
<dbReference type="EC" id="3.2.2.9" evidence="2"/>
<evidence type="ECO:0000259" key="6">
    <source>
        <dbReference type="Pfam" id="PF01048"/>
    </source>
</evidence>
<dbReference type="SUPFAM" id="SSF53167">
    <property type="entry name" value="Purine and uridine phosphorylases"/>
    <property type="match status" value="1"/>
</dbReference>
<accession>A0A152A4L2</accession>
<dbReference type="PANTHER" id="PTHR46832:SF1">
    <property type="entry name" value="5'-METHYLTHIOADENOSINE_S-ADENOSYLHOMOCYSTEINE NUCLEOSIDASE"/>
    <property type="match status" value="1"/>
</dbReference>
<feature type="domain" description="Nucleoside phosphorylase" evidence="6">
    <location>
        <begin position="8"/>
        <end position="239"/>
    </location>
</feature>
<dbReference type="InParanoid" id="A0A152A4L2"/>
<dbReference type="OrthoDB" id="1891335at2759"/>
<keyword evidence="5" id="KW-0486">Methionine biosynthesis</keyword>
<dbReference type="GO" id="GO:0019509">
    <property type="term" value="P:L-methionine salvage from methylthioadenosine"/>
    <property type="evidence" value="ECO:0007669"/>
    <property type="project" value="UniProtKB-UniPathway"/>
</dbReference>
<keyword evidence="4" id="KW-0378">Hydrolase</keyword>
<comment type="pathway">
    <text evidence="1">Amino-acid biosynthesis; L-methionine biosynthesis via salvage pathway; S-methyl-5-thio-alpha-D-ribose 1-phosphate from S-methyl-5'-thioadenosine (hydrolase route): step 1/2.</text>
</comment>
<dbReference type="UniPathway" id="UPA00904">
    <property type="reaction ID" value="UER00871"/>
</dbReference>
<gene>
    <name evidence="7" type="ORF">DLAC_02287</name>
</gene>
<dbReference type="PANTHER" id="PTHR46832">
    <property type="entry name" value="5'-METHYLTHIOADENOSINE/S-ADENOSYLHOMOCYSTEINE NUCLEOSIDASE"/>
    <property type="match status" value="1"/>
</dbReference>
<comment type="caution">
    <text evidence="7">The sequence shown here is derived from an EMBL/GenBank/DDBJ whole genome shotgun (WGS) entry which is preliminary data.</text>
</comment>
<evidence type="ECO:0000256" key="3">
    <source>
        <dbReference type="ARBA" id="ARBA00022605"/>
    </source>
</evidence>
<keyword evidence="8" id="KW-1185">Reference proteome</keyword>